<organism evidence="3 4">
    <name type="scientific">Aquimarina algicola</name>
    <dbReference type="NCBI Taxonomy" id="2589995"/>
    <lineage>
        <taxon>Bacteria</taxon>
        <taxon>Pseudomonadati</taxon>
        <taxon>Bacteroidota</taxon>
        <taxon>Flavobacteriia</taxon>
        <taxon>Flavobacteriales</taxon>
        <taxon>Flavobacteriaceae</taxon>
        <taxon>Aquimarina</taxon>
    </lineage>
</organism>
<feature type="domain" description="SPFH" evidence="2">
    <location>
        <begin position="24"/>
        <end position="236"/>
    </location>
</feature>
<evidence type="ECO:0000259" key="2">
    <source>
        <dbReference type="Pfam" id="PF13421"/>
    </source>
</evidence>
<comment type="caution">
    <text evidence="3">The sequence shown here is derived from an EMBL/GenBank/DDBJ whole genome shotgun (WGS) entry which is preliminary data.</text>
</comment>
<dbReference type="Proteomes" id="UP000315540">
    <property type="component" value="Unassembled WGS sequence"/>
</dbReference>
<reference evidence="3 4" key="1">
    <citation type="submission" date="2019-06" db="EMBL/GenBank/DDBJ databases">
        <authorList>
            <person name="Meng X."/>
        </authorList>
    </citation>
    <scope>NUCLEOTIDE SEQUENCE [LARGE SCALE GENOMIC DNA]</scope>
    <source>
        <strain evidence="3 4">M625</strain>
    </source>
</reference>
<dbReference type="Pfam" id="PF09851">
    <property type="entry name" value="SHOCT"/>
    <property type="match status" value="1"/>
</dbReference>
<dbReference type="InterPro" id="IPR033880">
    <property type="entry name" value="SPFH_YdjI"/>
</dbReference>
<dbReference type="CDD" id="cd03408">
    <property type="entry name" value="SPFH_like_u1"/>
    <property type="match status" value="1"/>
</dbReference>
<dbReference type="EMBL" id="VFWZ01000003">
    <property type="protein sequence ID" value="TPN86318.1"/>
    <property type="molecule type" value="Genomic_DNA"/>
</dbReference>
<dbReference type="AlphaFoldDB" id="A0A504JF06"/>
<evidence type="ECO:0000259" key="1">
    <source>
        <dbReference type="Pfam" id="PF09851"/>
    </source>
</evidence>
<proteinExistence type="predicted"/>
<dbReference type="OrthoDB" id="9764015at2"/>
<evidence type="ECO:0000313" key="4">
    <source>
        <dbReference type="Proteomes" id="UP000315540"/>
    </source>
</evidence>
<dbReference type="RefSeq" id="WP_140593894.1">
    <property type="nucleotide sequence ID" value="NZ_VFWZ01000003.1"/>
</dbReference>
<accession>A0A504JF06</accession>
<keyword evidence="4" id="KW-1185">Reference proteome</keyword>
<dbReference type="PANTHER" id="PTHR37826:SF2">
    <property type="entry name" value="ZINC-RIBBON DOMAIN-CONTAINING PROTEIN"/>
    <property type="match status" value="1"/>
</dbReference>
<name>A0A504JF06_9FLAO</name>
<gene>
    <name evidence="3" type="ORF">FHK87_13715</name>
</gene>
<dbReference type="Pfam" id="PF13421">
    <property type="entry name" value="Band_7_1"/>
    <property type="match status" value="1"/>
</dbReference>
<dbReference type="InterPro" id="IPR018649">
    <property type="entry name" value="SHOCT"/>
</dbReference>
<dbReference type="PANTHER" id="PTHR37826">
    <property type="entry name" value="FLOTILLIN BAND_7_5 DOMAIN PROTEIN"/>
    <property type="match status" value="1"/>
</dbReference>
<evidence type="ECO:0000313" key="3">
    <source>
        <dbReference type="EMBL" id="TPN86318.1"/>
    </source>
</evidence>
<protein>
    <submittedName>
        <fullName evidence="3">SPFH domain-containing protein</fullName>
    </submittedName>
</protein>
<feature type="domain" description="SHOCT" evidence="1">
    <location>
        <begin position="309"/>
        <end position="335"/>
    </location>
</feature>
<sequence length="338" mass="38364">MGFRDQLRSVIQWENPGQNELFIKFTENGDELKNASKLIVGPGQGCLFVYEGKIEGFFEEEGMYDLKTDNTPFLTTIKKFLTLRRDADSEHKTGLWFYKKADVLNIRWGTRSTITYNDPVYTFPVGLRCFGNYSIRITEAKNFFTNIVAGQELFTVREIQEVFVSRIVQPITDYLAKAKFSYAEIDSHINEIALYSKENTVQIFNDLGFELKDFRIEGTSFDEATQQRIAKISDMNADVQAAKLAGLDYAQMEQLKAMRDAARNEGGIAGLGAGLGAGMHIGNMMGVGNQMQNAQQQPPQQNVDDPMAKLKKLKEMFEMELITEEEYAIKKQQILDTL</sequence>